<dbReference type="Pfam" id="PF00378">
    <property type="entry name" value="ECH_1"/>
    <property type="match status" value="1"/>
</dbReference>
<dbReference type="SUPFAM" id="SSF52096">
    <property type="entry name" value="ClpP/crotonase"/>
    <property type="match status" value="1"/>
</dbReference>
<sequence length="276" mass="30639">MSNNEKNVEKTVLIERRGQIAVVTLNRPTRMNGIVKQLEFELRDAIESLDRDPGVRAIVLTGAGRAFCAGMDMEQVGNLGADDIRDVGYMRPFDMNRRPDYQTRYSYFAASNTPIIVAINGATAGLGLVLALYADVRFASENAVFATAFAQRGLIAEHGVAWILSHIAGQANAVDLLISSRKINAAEALRMGIVNKVVPHEQVLDEAIAYATQVAETVSPRSVRVMKRQIWEANFQSLGEAIAYANEEMWHSFQQPDFKEGVAHFVEKRKPRFTQV</sequence>
<reference evidence="2 3" key="1">
    <citation type="journal article" date="2019" name="Microbiol. Resour. Announc.">
        <title>Draft Genome Sequence of Comamonas testosteroni TA441, a Bacterium That Has a Cryptic Phenol Degradation Gene Cluster.</title>
        <authorList>
            <person name="Arai H."/>
            <person name="Ishii M."/>
        </authorList>
    </citation>
    <scope>NUCLEOTIDE SEQUENCE [LARGE SCALE GENOMIC DNA]</scope>
    <source>
        <strain evidence="2 3">TA441</strain>
    </source>
</reference>
<dbReference type="CDD" id="cd06558">
    <property type="entry name" value="crotonase-like"/>
    <property type="match status" value="1"/>
</dbReference>
<evidence type="ECO:0000313" key="3">
    <source>
        <dbReference type="Proteomes" id="UP000323105"/>
    </source>
</evidence>
<dbReference type="AlphaFoldDB" id="A0A5A7MKR3"/>
<evidence type="ECO:0000256" key="1">
    <source>
        <dbReference type="ARBA" id="ARBA00005254"/>
    </source>
</evidence>
<gene>
    <name evidence="2" type="ORF">CTTA_4489</name>
</gene>
<comment type="caution">
    <text evidence="2">The sequence shown here is derived from an EMBL/GenBank/DDBJ whole genome shotgun (WGS) entry which is preliminary data.</text>
</comment>
<proteinExistence type="inferred from homology"/>
<dbReference type="PANTHER" id="PTHR43802:SF1">
    <property type="entry name" value="IP11341P-RELATED"/>
    <property type="match status" value="1"/>
</dbReference>
<organism evidence="2 3">
    <name type="scientific">Comamonas testosteroni</name>
    <name type="common">Pseudomonas testosteroni</name>
    <dbReference type="NCBI Taxonomy" id="285"/>
    <lineage>
        <taxon>Bacteria</taxon>
        <taxon>Pseudomonadati</taxon>
        <taxon>Pseudomonadota</taxon>
        <taxon>Betaproteobacteria</taxon>
        <taxon>Burkholderiales</taxon>
        <taxon>Comamonadaceae</taxon>
        <taxon>Comamonas</taxon>
    </lineage>
</organism>
<name>A0A5A7MKR3_COMTE</name>
<evidence type="ECO:0000313" key="2">
    <source>
        <dbReference type="EMBL" id="GEQ77484.1"/>
    </source>
</evidence>
<dbReference type="Gene3D" id="3.90.226.10">
    <property type="entry name" value="2-enoyl-CoA Hydratase, Chain A, domain 1"/>
    <property type="match status" value="1"/>
</dbReference>
<dbReference type="InterPro" id="IPR029045">
    <property type="entry name" value="ClpP/crotonase-like_dom_sf"/>
</dbReference>
<dbReference type="InterPro" id="IPR001753">
    <property type="entry name" value="Enoyl-CoA_hydra/iso"/>
</dbReference>
<dbReference type="RefSeq" id="WP_149356888.1">
    <property type="nucleotide sequence ID" value="NZ_BKBW01000013.1"/>
</dbReference>
<dbReference type="PANTHER" id="PTHR43802">
    <property type="entry name" value="ENOYL-COA HYDRATASE"/>
    <property type="match status" value="1"/>
</dbReference>
<comment type="similarity">
    <text evidence="1">Belongs to the enoyl-CoA hydratase/isomerase family.</text>
</comment>
<protein>
    <submittedName>
        <fullName evidence="2">Enoyl-CoA hydratase</fullName>
    </submittedName>
</protein>
<dbReference type="EMBL" id="BKBW01000013">
    <property type="protein sequence ID" value="GEQ77484.1"/>
    <property type="molecule type" value="Genomic_DNA"/>
</dbReference>
<dbReference type="NCBIfam" id="NF004857">
    <property type="entry name" value="PRK06210.1"/>
    <property type="match status" value="1"/>
</dbReference>
<dbReference type="Proteomes" id="UP000323105">
    <property type="component" value="Unassembled WGS sequence"/>
</dbReference>
<dbReference type="GO" id="GO:0003824">
    <property type="term" value="F:catalytic activity"/>
    <property type="evidence" value="ECO:0007669"/>
    <property type="project" value="UniProtKB-ARBA"/>
</dbReference>
<accession>A0A5A7MKR3</accession>